<dbReference type="Pfam" id="PF00188">
    <property type="entry name" value="CAP"/>
    <property type="match status" value="1"/>
</dbReference>
<dbReference type="InterPro" id="IPR014044">
    <property type="entry name" value="CAP_dom"/>
</dbReference>
<comment type="caution">
    <text evidence="3">The sequence shown here is derived from an EMBL/GenBank/DDBJ whole genome shotgun (WGS) entry which is preliminary data.</text>
</comment>
<evidence type="ECO:0000313" key="4">
    <source>
        <dbReference type="Proteomes" id="UP000691718"/>
    </source>
</evidence>
<dbReference type="AlphaFoldDB" id="A0A8S3WJP1"/>
<protein>
    <submittedName>
        <fullName evidence="3">(apollo) hypothetical protein</fullName>
    </submittedName>
</protein>
<feature type="domain" description="SCP" evidence="2">
    <location>
        <begin position="33"/>
        <end position="211"/>
    </location>
</feature>
<dbReference type="CDD" id="cd05380">
    <property type="entry name" value="CAP_euk"/>
    <property type="match status" value="1"/>
</dbReference>
<keyword evidence="4" id="KW-1185">Reference proteome</keyword>
<organism evidence="3 4">
    <name type="scientific">Parnassius apollo</name>
    <name type="common">Apollo butterfly</name>
    <name type="synonym">Papilio apollo</name>
    <dbReference type="NCBI Taxonomy" id="110799"/>
    <lineage>
        <taxon>Eukaryota</taxon>
        <taxon>Metazoa</taxon>
        <taxon>Ecdysozoa</taxon>
        <taxon>Arthropoda</taxon>
        <taxon>Hexapoda</taxon>
        <taxon>Insecta</taxon>
        <taxon>Pterygota</taxon>
        <taxon>Neoptera</taxon>
        <taxon>Endopterygota</taxon>
        <taxon>Lepidoptera</taxon>
        <taxon>Glossata</taxon>
        <taxon>Ditrysia</taxon>
        <taxon>Papilionoidea</taxon>
        <taxon>Papilionidae</taxon>
        <taxon>Parnassiinae</taxon>
        <taxon>Parnassini</taxon>
        <taxon>Parnassius</taxon>
        <taxon>Parnassius</taxon>
    </lineage>
</organism>
<gene>
    <name evidence="3" type="ORF">PAPOLLO_LOCUS7152</name>
</gene>
<feature type="compositionally biased region" description="Basic residues" evidence="1">
    <location>
        <begin position="705"/>
        <end position="714"/>
    </location>
</feature>
<proteinExistence type="predicted"/>
<evidence type="ECO:0000256" key="1">
    <source>
        <dbReference type="SAM" id="MobiDB-lite"/>
    </source>
</evidence>
<sequence length="752" mass="87597">MKSTKKILTSYMFQNRKMGPNCVNYQNLTITPVLATKLLEISNAIRSKLALGMEKGKGGTPLPKAYGMLRLQWDEELATFAQVLANQCVLRHDMCRASRQTAGLVRYTFPDWNPMTKVLPEDEGTAPGLNQAKLIYAIKQSTKSWYIQKASVTPEMITKYPDWLQHPTRQAGKLYLEMITGHATHMGCGISAYEEYTYRNNYAALNYNATSPKQKLRSCNGKNCVPAIVLLPIIAMEDAPPTILTQNRFNNDTIDVTGIFENFNNDKTKKNSAIKEANQRNDFEEMLREASSNLQQAGSQTNNEPSWKTQNVYVAKTPLISRTELQAQSIHKGLDHVRPSANKNARKSLFSKVHKFELPIKTQIKKDVQPRKDFSKVQKLVKTYLSTKRNSDKTLSNNEQKINRRVNIQSLNLSDLKAKVNTADAEKPISQRYQIFKDNLHDDIVIDNNSISNLYLKTSNEDTDKKLMYLLDNLEQEVNHINLNQTEKEILDDKLRKIYGRISNKPKDFISSKKFKDANEVEKSDFLKFENTVNEHLLNERRNNAKKHVGDIFKGDISKRRLITDSNHLDVHKRLLIKERNSNEDFGPLKKRLEKPINENDYNIYSDLKYINRILSRNRNALVEYDDRYSKKLRDLISNGNFDENLNRRDSRMPDLRDEKYAYKNYNEIRQKNYYPNHLDSESQMSYDRRKYYQEKINYLEQKLQKARSRRRHNKPDGDRQLRPVQPDRPMQTKTEKNVFYVPDRARSVHGF</sequence>
<reference evidence="3" key="1">
    <citation type="submission" date="2021-04" db="EMBL/GenBank/DDBJ databases">
        <authorList>
            <person name="Tunstrom K."/>
        </authorList>
    </citation>
    <scope>NUCLEOTIDE SEQUENCE</scope>
</reference>
<dbReference type="OrthoDB" id="7174251at2759"/>
<evidence type="ECO:0000259" key="2">
    <source>
        <dbReference type="SMART" id="SM00198"/>
    </source>
</evidence>
<dbReference type="SMART" id="SM00198">
    <property type="entry name" value="SCP"/>
    <property type="match status" value="1"/>
</dbReference>
<dbReference type="EMBL" id="CAJQZP010000493">
    <property type="protein sequence ID" value="CAG4964283.1"/>
    <property type="molecule type" value="Genomic_DNA"/>
</dbReference>
<evidence type="ECO:0000313" key="3">
    <source>
        <dbReference type="EMBL" id="CAG4964283.1"/>
    </source>
</evidence>
<name>A0A8S3WJP1_PARAO</name>
<accession>A0A8S3WJP1</accession>
<feature type="region of interest" description="Disordered" evidence="1">
    <location>
        <begin position="705"/>
        <end position="737"/>
    </location>
</feature>
<dbReference type="Proteomes" id="UP000691718">
    <property type="component" value="Unassembled WGS sequence"/>
</dbReference>